<keyword evidence="2" id="KW-1185">Reference proteome</keyword>
<name>A0A6H0KHY3_9BACE</name>
<dbReference type="RefSeq" id="WP_167959647.1">
    <property type="nucleotide sequence ID" value="NZ_CP050831.1"/>
</dbReference>
<proteinExistence type="predicted"/>
<reference evidence="1 2" key="1">
    <citation type="submission" date="2020-03" db="EMBL/GenBank/DDBJ databases">
        <title>Genomic analysis of Bacteroides faecium CBA7301.</title>
        <authorList>
            <person name="Kim J."/>
            <person name="Roh S.W."/>
        </authorList>
    </citation>
    <scope>NUCLEOTIDE SEQUENCE [LARGE SCALE GENOMIC DNA]</scope>
    <source>
        <strain evidence="1 2">CBA7301</strain>
    </source>
</reference>
<evidence type="ECO:0000313" key="2">
    <source>
        <dbReference type="Proteomes" id="UP000501780"/>
    </source>
</evidence>
<dbReference type="Proteomes" id="UP000501780">
    <property type="component" value="Chromosome"/>
</dbReference>
<gene>
    <name evidence="1" type="ORF">BacF7301_01445</name>
</gene>
<accession>A0A6H0KHY3</accession>
<dbReference type="AlphaFoldDB" id="A0A6H0KHY3"/>
<sequence>MEKKIEEEVITITIKYIYNDSGSFFYKKERTVKVGDTIVYTDSMPIDADVPNFNTLVDKFVEWCRNASFSINKWKSC</sequence>
<dbReference type="KEGG" id="bfc:BacF7301_01445"/>
<organism evidence="1 2">
    <name type="scientific">Bacteroides faecium</name>
    <dbReference type="NCBI Taxonomy" id="2715212"/>
    <lineage>
        <taxon>Bacteria</taxon>
        <taxon>Pseudomonadati</taxon>
        <taxon>Bacteroidota</taxon>
        <taxon>Bacteroidia</taxon>
        <taxon>Bacteroidales</taxon>
        <taxon>Bacteroidaceae</taxon>
        <taxon>Bacteroides</taxon>
    </lineage>
</organism>
<dbReference type="EMBL" id="CP050831">
    <property type="protein sequence ID" value="QIU92895.1"/>
    <property type="molecule type" value="Genomic_DNA"/>
</dbReference>
<protein>
    <submittedName>
        <fullName evidence="1">Uncharacterized protein</fullName>
    </submittedName>
</protein>
<evidence type="ECO:0000313" key="1">
    <source>
        <dbReference type="EMBL" id="QIU92895.1"/>
    </source>
</evidence>